<dbReference type="PANTHER" id="PTHR43280:SF28">
    <property type="entry name" value="HTH-TYPE TRANSCRIPTIONAL ACTIVATOR RHAS"/>
    <property type="match status" value="1"/>
</dbReference>
<dbReference type="PRINTS" id="PR00032">
    <property type="entry name" value="HTHARAC"/>
</dbReference>
<dbReference type="Gene3D" id="1.10.10.60">
    <property type="entry name" value="Homeodomain-like"/>
    <property type="match status" value="2"/>
</dbReference>
<dbReference type="AlphaFoldDB" id="A0A4Q9DZS6"/>
<protein>
    <submittedName>
        <fullName evidence="6">Helix-turn-helix domain-containing protein</fullName>
    </submittedName>
</protein>
<keyword evidence="4" id="KW-0812">Transmembrane</keyword>
<evidence type="ECO:0000256" key="3">
    <source>
        <dbReference type="ARBA" id="ARBA00023163"/>
    </source>
</evidence>
<evidence type="ECO:0000313" key="7">
    <source>
        <dbReference type="Proteomes" id="UP000293142"/>
    </source>
</evidence>
<dbReference type="InterPro" id="IPR018060">
    <property type="entry name" value="HTH_AraC"/>
</dbReference>
<dbReference type="Pfam" id="PF12833">
    <property type="entry name" value="HTH_18"/>
    <property type="match status" value="1"/>
</dbReference>
<feature type="domain" description="HTH araC/xylS-type" evidence="5">
    <location>
        <begin position="638"/>
        <end position="736"/>
    </location>
</feature>
<comment type="caution">
    <text evidence="6">The sequence shown here is derived from an EMBL/GenBank/DDBJ whole genome shotgun (WGS) entry which is preliminary data.</text>
</comment>
<keyword evidence="4" id="KW-0472">Membrane</keyword>
<dbReference type="SMART" id="SM00342">
    <property type="entry name" value="HTH_ARAC"/>
    <property type="match status" value="1"/>
</dbReference>
<gene>
    <name evidence="6" type="ORF">EYB31_00085</name>
</gene>
<name>A0A4Q9DZS6_9BACL</name>
<dbReference type="GO" id="GO:0003700">
    <property type="term" value="F:DNA-binding transcription factor activity"/>
    <property type="evidence" value="ECO:0007669"/>
    <property type="project" value="InterPro"/>
</dbReference>
<dbReference type="PROSITE" id="PS01124">
    <property type="entry name" value="HTH_ARAC_FAMILY_2"/>
    <property type="match status" value="1"/>
</dbReference>
<dbReference type="OrthoDB" id="2647723at2"/>
<dbReference type="PROSITE" id="PS00041">
    <property type="entry name" value="HTH_ARAC_FAMILY_1"/>
    <property type="match status" value="1"/>
</dbReference>
<keyword evidence="4" id="KW-1133">Transmembrane helix</keyword>
<organism evidence="6 7">
    <name type="scientific">Paenibacillus thalictri</name>
    <dbReference type="NCBI Taxonomy" id="2527873"/>
    <lineage>
        <taxon>Bacteria</taxon>
        <taxon>Bacillati</taxon>
        <taxon>Bacillota</taxon>
        <taxon>Bacilli</taxon>
        <taxon>Bacillales</taxon>
        <taxon>Paenibacillaceae</taxon>
        <taxon>Paenibacillus</taxon>
    </lineage>
</organism>
<accession>A0A4Q9DZS6</accession>
<dbReference type="GO" id="GO:0043565">
    <property type="term" value="F:sequence-specific DNA binding"/>
    <property type="evidence" value="ECO:0007669"/>
    <property type="project" value="InterPro"/>
</dbReference>
<dbReference type="EMBL" id="SIRE01000001">
    <property type="protein sequence ID" value="TBL81946.1"/>
    <property type="molecule type" value="Genomic_DNA"/>
</dbReference>
<dbReference type="InterPro" id="IPR020449">
    <property type="entry name" value="Tscrpt_reg_AraC-type_HTH"/>
</dbReference>
<evidence type="ECO:0000256" key="2">
    <source>
        <dbReference type="ARBA" id="ARBA00023125"/>
    </source>
</evidence>
<dbReference type="Proteomes" id="UP000293142">
    <property type="component" value="Unassembled WGS sequence"/>
</dbReference>
<keyword evidence="3" id="KW-0804">Transcription</keyword>
<feature type="transmembrane region" description="Helical" evidence="4">
    <location>
        <begin position="287"/>
        <end position="311"/>
    </location>
</feature>
<dbReference type="PANTHER" id="PTHR43280">
    <property type="entry name" value="ARAC-FAMILY TRANSCRIPTIONAL REGULATOR"/>
    <property type="match status" value="1"/>
</dbReference>
<evidence type="ECO:0000256" key="4">
    <source>
        <dbReference type="SAM" id="Phobius"/>
    </source>
</evidence>
<keyword evidence="7" id="KW-1185">Reference proteome</keyword>
<proteinExistence type="predicted"/>
<dbReference type="InterPro" id="IPR009057">
    <property type="entry name" value="Homeodomain-like_sf"/>
</dbReference>
<evidence type="ECO:0000256" key="1">
    <source>
        <dbReference type="ARBA" id="ARBA00023015"/>
    </source>
</evidence>
<reference evidence="6 7" key="1">
    <citation type="submission" date="2019-02" db="EMBL/GenBank/DDBJ databases">
        <title>Paenibacillus sp. nov., isolated from surface-sterilized tissue of Thalictrum simplex L.</title>
        <authorList>
            <person name="Tuo L."/>
        </authorList>
    </citation>
    <scope>NUCLEOTIDE SEQUENCE [LARGE SCALE GENOMIC DNA]</scope>
    <source>
        <strain evidence="6 7">N2SHLJ1</strain>
    </source>
</reference>
<evidence type="ECO:0000313" key="6">
    <source>
        <dbReference type="EMBL" id="TBL81946.1"/>
    </source>
</evidence>
<sequence length="741" mass="86786">MSMSPRFPQINSVFFQVFSKFLIIILLLTSFNYFSFSFFKNNILDEIIKNNKLNLNNTVKEYEEYFIALREEMLRLYSDSKVSLINGQMMTRPQNEINYLLVSDLQDMMQKMTANRFLYMDNVFLFFKAQSMLIERDGTPSEDRMFSAFYSSAMYAPSFWRDQSSASYHFKIFPASLFAKHTGTSLTLMPVIVKNSAYTYYISALIQPDNLFENFHRSTDDSFFILNENRQPVYIHSQSTDFKLPDLNREEDFYESEGNYYFYKTSPLTGLTYISIIPTHRIYDQILGLNITLLAVLLVSIVISIIASIWFGRRLNRPIKQIMDSLQQPRSILQLKSNIREFDFISGKIQELNSLNQQIHQDLLTKSSQLENYEYIKKLKMIYTDSHDRGKIDRFFVVLFHLNYLDTDRSLTLERVAYFMKEFIHLSLNETFPNSFTIQIEKNQILTMVFGDDQRQRIEEALSRLKAVFDHDKQSCLVTAAVSSVYADSFEYHSAYEEALKLLDGRYLSDEMEIITEARPIPGSYFFTAKQEEEFFHLLQAGNCLACVDLIRKMLEHMAASGAVAGQFHKFSADILYKSLNILEAVKVETGELVRDYVPAQLAQICSIDHYLRFFERFFHRVSELVKVKKEEQDDTIAFVLEYIRKNYAEDISLEQVAAKLNLSPSYLSIYIREKTGSNYLEHIHTFRIGKAKELLENSDLNIQEIGRQIGYYNPTSFIRMFKRFTGTTPKEYRKLQTLQM</sequence>
<dbReference type="InterPro" id="IPR018062">
    <property type="entry name" value="HTH_AraC-typ_CS"/>
</dbReference>
<keyword evidence="1" id="KW-0805">Transcription regulation</keyword>
<feature type="transmembrane region" description="Helical" evidence="4">
    <location>
        <begin position="12"/>
        <end position="34"/>
    </location>
</feature>
<dbReference type="SUPFAM" id="SSF46689">
    <property type="entry name" value="Homeodomain-like"/>
    <property type="match status" value="2"/>
</dbReference>
<keyword evidence="2" id="KW-0238">DNA-binding</keyword>
<evidence type="ECO:0000259" key="5">
    <source>
        <dbReference type="PROSITE" id="PS01124"/>
    </source>
</evidence>